<dbReference type="EMBL" id="JAJJMB010007708">
    <property type="protein sequence ID" value="KAI3928477.1"/>
    <property type="molecule type" value="Genomic_DNA"/>
</dbReference>
<feature type="non-terminal residue" evidence="1">
    <location>
        <position position="1"/>
    </location>
</feature>
<dbReference type="Proteomes" id="UP001202328">
    <property type="component" value="Unassembled WGS sequence"/>
</dbReference>
<organism evidence="1 2">
    <name type="scientific">Papaver atlanticum</name>
    <dbReference type="NCBI Taxonomy" id="357466"/>
    <lineage>
        <taxon>Eukaryota</taxon>
        <taxon>Viridiplantae</taxon>
        <taxon>Streptophyta</taxon>
        <taxon>Embryophyta</taxon>
        <taxon>Tracheophyta</taxon>
        <taxon>Spermatophyta</taxon>
        <taxon>Magnoliopsida</taxon>
        <taxon>Ranunculales</taxon>
        <taxon>Papaveraceae</taxon>
        <taxon>Papaveroideae</taxon>
        <taxon>Papaver</taxon>
    </lineage>
</organism>
<reference evidence="1" key="1">
    <citation type="submission" date="2022-04" db="EMBL/GenBank/DDBJ databases">
        <title>A functionally conserved STORR gene fusion in Papaver species that diverged 16.8 million years ago.</title>
        <authorList>
            <person name="Catania T."/>
        </authorList>
    </citation>
    <scope>NUCLEOTIDE SEQUENCE</scope>
    <source>
        <strain evidence="1">S-188037</strain>
    </source>
</reference>
<dbReference type="AlphaFoldDB" id="A0AAD4XPB6"/>
<evidence type="ECO:0000313" key="1">
    <source>
        <dbReference type="EMBL" id="KAI3928477.1"/>
    </source>
</evidence>
<protein>
    <submittedName>
        <fullName evidence="1">Uncharacterized protein</fullName>
    </submittedName>
</protein>
<keyword evidence="2" id="KW-1185">Reference proteome</keyword>
<gene>
    <name evidence="1" type="ORF">MKW98_024078</name>
</gene>
<sequence length="170" mass="19552">FKTILVPKFITDQLLLLVDMEYVDFFNSSKDLLEVNDRVALFCRVPGGCNVKLWILDCDDNNNEDTSSSHTSSCSQNWTETTIELPFQWDDKRHVVFHGIPGTDEIIIETYEDSRSIKGLSLTSYNWKSMTSRKVESDELNHFNSPKKSSKRGVFMCSTIIESLFSVHKK</sequence>
<comment type="caution">
    <text evidence="1">The sequence shown here is derived from an EMBL/GenBank/DDBJ whole genome shotgun (WGS) entry which is preliminary data.</text>
</comment>
<proteinExistence type="predicted"/>
<accession>A0AAD4XPB6</accession>
<name>A0AAD4XPB6_9MAGN</name>
<evidence type="ECO:0000313" key="2">
    <source>
        <dbReference type="Proteomes" id="UP001202328"/>
    </source>
</evidence>